<evidence type="ECO:0000256" key="5">
    <source>
        <dbReference type="ARBA" id="ARBA00023180"/>
    </source>
</evidence>
<feature type="domain" description="Ig-like" evidence="11">
    <location>
        <begin position="177"/>
        <end position="258"/>
    </location>
</feature>
<dbReference type="FunFam" id="2.10.25.10:FF:000012">
    <property type="entry name" value="Delta-like protein"/>
    <property type="match status" value="1"/>
</dbReference>
<organism evidence="12 13">
    <name type="scientific">Stegodyphus mimosarum</name>
    <name type="common">African social velvet spider</name>
    <dbReference type="NCBI Taxonomy" id="407821"/>
    <lineage>
        <taxon>Eukaryota</taxon>
        <taxon>Metazoa</taxon>
        <taxon>Ecdysozoa</taxon>
        <taxon>Arthropoda</taxon>
        <taxon>Chelicerata</taxon>
        <taxon>Arachnida</taxon>
        <taxon>Araneae</taxon>
        <taxon>Araneomorphae</taxon>
        <taxon>Entelegynae</taxon>
        <taxon>Eresoidea</taxon>
        <taxon>Eresidae</taxon>
        <taxon>Stegodyphus</taxon>
    </lineage>
</organism>
<feature type="disulfide bond" evidence="7">
    <location>
        <begin position="641"/>
        <end position="650"/>
    </location>
</feature>
<dbReference type="Pfam" id="PF07679">
    <property type="entry name" value="I-set"/>
    <property type="match status" value="1"/>
</dbReference>
<feature type="disulfide bond" evidence="7">
    <location>
        <begin position="657"/>
        <end position="667"/>
    </location>
</feature>
<dbReference type="PROSITE" id="PS50025">
    <property type="entry name" value="LAM_G_DOMAIN"/>
    <property type="match status" value="3"/>
</dbReference>
<feature type="disulfide bond" evidence="8">
    <location>
        <begin position="1109"/>
        <end position="1136"/>
    </location>
</feature>
<dbReference type="STRING" id="407821.A0A087ULL8"/>
<dbReference type="FunFam" id="2.60.40.10:FF:000032">
    <property type="entry name" value="palladin isoform X1"/>
    <property type="match status" value="1"/>
</dbReference>
<feature type="disulfide bond" evidence="7">
    <location>
        <begin position="679"/>
        <end position="688"/>
    </location>
</feature>
<feature type="domain" description="Ig-like" evidence="11">
    <location>
        <begin position="1"/>
        <end position="66"/>
    </location>
</feature>
<feature type="domain" description="EGF-like" evidence="10">
    <location>
        <begin position="912"/>
        <end position="949"/>
    </location>
</feature>
<dbReference type="CDD" id="cd00096">
    <property type="entry name" value="Ig"/>
    <property type="match status" value="1"/>
</dbReference>
<feature type="domain" description="Ig-like" evidence="11">
    <location>
        <begin position="263"/>
        <end position="349"/>
    </location>
</feature>
<feature type="domain" description="EGF-like" evidence="10">
    <location>
        <begin position="615"/>
        <end position="651"/>
    </location>
</feature>
<dbReference type="InterPro" id="IPR013098">
    <property type="entry name" value="Ig_I-set"/>
</dbReference>
<dbReference type="PROSITE" id="PS50026">
    <property type="entry name" value="EGF_3"/>
    <property type="match status" value="4"/>
</dbReference>
<feature type="domain" description="Ig-like" evidence="11">
    <location>
        <begin position="89"/>
        <end position="173"/>
    </location>
</feature>
<keyword evidence="1 7" id="KW-0245">EGF-like domain</keyword>
<dbReference type="Pfam" id="PF00008">
    <property type="entry name" value="EGF"/>
    <property type="match status" value="2"/>
</dbReference>
<dbReference type="PANTHER" id="PTHR15036:SF85">
    <property type="entry name" value="SP2353, ISOFORM A"/>
    <property type="match status" value="1"/>
</dbReference>
<feature type="domain" description="Laminin G" evidence="9">
    <location>
        <begin position="955"/>
        <end position="1136"/>
    </location>
</feature>
<feature type="disulfide bond" evidence="7">
    <location>
        <begin position="939"/>
        <end position="948"/>
    </location>
</feature>
<evidence type="ECO:0000256" key="7">
    <source>
        <dbReference type="PROSITE-ProRule" id="PRU00076"/>
    </source>
</evidence>
<dbReference type="InterPro" id="IPR013783">
    <property type="entry name" value="Ig-like_fold"/>
</dbReference>
<gene>
    <name evidence="12" type="ORF">X975_21996</name>
</gene>
<proteinExistence type="predicted"/>
<dbReference type="Proteomes" id="UP000054359">
    <property type="component" value="Unassembled WGS sequence"/>
</dbReference>
<dbReference type="InterPro" id="IPR050372">
    <property type="entry name" value="Neurexin-related_CASP"/>
</dbReference>
<dbReference type="Gene3D" id="2.60.40.10">
    <property type="entry name" value="Immunoglobulins"/>
    <property type="match status" value="5"/>
</dbReference>
<keyword evidence="6" id="KW-0393">Immunoglobulin domain</keyword>
<dbReference type="CDD" id="cd00054">
    <property type="entry name" value="EGF_CA"/>
    <property type="match status" value="4"/>
</dbReference>
<dbReference type="InterPro" id="IPR013320">
    <property type="entry name" value="ConA-like_dom_sf"/>
</dbReference>
<dbReference type="Pfam" id="PF02210">
    <property type="entry name" value="Laminin_G_2"/>
    <property type="match status" value="1"/>
</dbReference>
<dbReference type="InterPro" id="IPR001791">
    <property type="entry name" value="Laminin_G"/>
</dbReference>
<feature type="disulfide bond" evidence="7">
    <location>
        <begin position="900"/>
        <end position="909"/>
    </location>
</feature>
<dbReference type="GO" id="GO:0048056">
    <property type="term" value="P:R3/R4 cell differentiation"/>
    <property type="evidence" value="ECO:0007669"/>
    <property type="project" value="UniProtKB-ARBA"/>
</dbReference>
<sequence length="1156" mass="125072">MVEDRVTTAAVNSSVELRCFVRGTDRNIYLKWTRSDGGQIPANHILREGVLYIPNVQPEDAGEYSCLGIVEGDVVLFTAKARLAVVAPPRIQVNPPRQTSRIGDIIRMRCTATGDQPISIDWSRIGGYLAPNMVQSGGDLIFQGVTANDAGRYLCTAVNAAGKAEGVSELAVNEETPIDYVRKEQTAFIGANIQLKCAVAGSPAPQLEWSKDGGPLPDNAKVINNELWIKDIRMENAGRYICTASNTAGRTRDYVTLNVRAVPTLEVKIEANKEIVNMGDTLDLRCKVTGDATAYISWEKVAQDGVMPDNVRIRGPVLVINGVMPENGGVYRCTVQSYAGLFTDDYVLAIQVPPTIQPDLVETRTAPFGSTVVLDCKTTLDPPVAYTWYKQGGVLPLDATQSEGLLTIPEVKGEDAGTYICSAKSPIGTIDIPTILIVTGVVPYFSQTPLSYMKMPTLSDAYLNFEVEIAFKPESMNGLLLYNGQKRDQGDFISLTLNNGYVEFRFELGSGPAILRSREPVEQGKWHIVRISRERKNGVLNVDDQPEITGSAQGRFLGLDLVEPMYIGSVPDFRAIEQNAGATRGFIGCISHYKTGRVVHNLLREAEAYGISTCETCSANPCLHGGVCQEALTIVGHNCICPPGFSGRDCETVGEACYPGVCGEGRCINRPGGGFDCYCPLGRTGVRCEKDIIIVEPAFSDDAYIAYPTPKALRTLKMNMKVKPHTTDDCLIAYCAQSEDGSGDFTSIAIKNKSVEFRFDMGSGPAIIRSPEPILADEWLSIVAERDMREGSLIVNDGIASKGMSPGIARGLNLHTPFYVGSVDKHRVSVSPFAEVHHGFDGCIAHIEVNGVEIDLVNSAVDAANVEDCGGRTPCEKNPCLNDGTCVEDDGSPQGYVCECLEGYSGTNCEIETDLCSLIDPCKNGGTCSGSGNSYKCNCPLAYKGTNCEEVSTFSDRAYFEGDGYIALDDKLLPHTEATKDEVISFSFTTSSLEGLLLFHGQKPESDGKGQDYLAAAVVDGYFEFSFELGGGPAQIKSPVKVNDGKIHSVILKRTGRHGSFILDGLHQQFGQSQGILQMLNTDGDIYIGGVPNHLLMTAGKYPQGLIGCLWDLRIEDSGTINLYSSAKVGANVQDCEESEASGEYLDELEENFVQK</sequence>
<evidence type="ECO:0000256" key="8">
    <source>
        <dbReference type="PROSITE-ProRule" id="PRU00122"/>
    </source>
</evidence>
<feature type="domain" description="Laminin G" evidence="9">
    <location>
        <begin position="694"/>
        <end position="875"/>
    </location>
</feature>
<keyword evidence="5" id="KW-0325">Glycoprotein</keyword>
<keyword evidence="4 7" id="KW-1015">Disulfide bond</keyword>
<dbReference type="GO" id="GO:0016020">
    <property type="term" value="C:membrane"/>
    <property type="evidence" value="ECO:0007669"/>
    <property type="project" value="UniProtKB-SubCell"/>
</dbReference>
<dbReference type="Pfam" id="PF00054">
    <property type="entry name" value="Laminin_G_1"/>
    <property type="match status" value="2"/>
</dbReference>
<evidence type="ECO:0000259" key="9">
    <source>
        <dbReference type="PROSITE" id="PS50025"/>
    </source>
</evidence>
<keyword evidence="3" id="KW-0677">Repeat</keyword>
<dbReference type="PROSITE" id="PS01186">
    <property type="entry name" value="EGF_2"/>
    <property type="match status" value="2"/>
</dbReference>
<evidence type="ECO:0000256" key="4">
    <source>
        <dbReference type="ARBA" id="ARBA00023157"/>
    </source>
</evidence>
<evidence type="ECO:0000256" key="1">
    <source>
        <dbReference type="ARBA" id="ARBA00022536"/>
    </source>
</evidence>
<dbReference type="SMART" id="SM00408">
    <property type="entry name" value="IGc2"/>
    <property type="match status" value="5"/>
</dbReference>
<dbReference type="SMART" id="SM00181">
    <property type="entry name" value="EGF"/>
    <property type="match status" value="4"/>
</dbReference>
<comment type="caution">
    <text evidence="7">Lacks conserved residue(s) required for the propagation of feature annotation.</text>
</comment>
<dbReference type="SUPFAM" id="SSF48726">
    <property type="entry name" value="Immunoglobulin"/>
    <property type="match status" value="5"/>
</dbReference>
<evidence type="ECO:0000259" key="10">
    <source>
        <dbReference type="PROSITE" id="PS50026"/>
    </source>
</evidence>
<dbReference type="FunFam" id="2.10.25.10:FF:000255">
    <property type="entry name" value="Sushi, nidogen and EGF-like domains 1"/>
    <property type="match status" value="1"/>
</dbReference>
<dbReference type="SMART" id="SM00409">
    <property type="entry name" value="IG"/>
    <property type="match status" value="5"/>
</dbReference>
<evidence type="ECO:0000313" key="13">
    <source>
        <dbReference type="Proteomes" id="UP000054359"/>
    </source>
</evidence>
<dbReference type="AlphaFoldDB" id="A0A087ULL8"/>
<feature type="domain" description="EGF-like" evidence="10">
    <location>
        <begin position="653"/>
        <end position="689"/>
    </location>
</feature>
<evidence type="ECO:0000256" key="2">
    <source>
        <dbReference type="ARBA" id="ARBA00022729"/>
    </source>
</evidence>
<dbReference type="InterPro" id="IPR007110">
    <property type="entry name" value="Ig-like_dom"/>
</dbReference>
<reference evidence="12 13" key="1">
    <citation type="submission" date="2013-11" db="EMBL/GenBank/DDBJ databases">
        <title>Genome sequencing of Stegodyphus mimosarum.</title>
        <authorList>
            <person name="Bechsgaard J."/>
        </authorList>
    </citation>
    <scope>NUCLEOTIDE SEQUENCE [LARGE SCALE GENOMIC DNA]</scope>
</reference>
<dbReference type="SMART" id="SM00282">
    <property type="entry name" value="LamG"/>
    <property type="match status" value="3"/>
</dbReference>
<dbReference type="EMBL" id="KK120427">
    <property type="protein sequence ID" value="KFM78257.1"/>
    <property type="molecule type" value="Genomic_DNA"/>
</dbReference>
<dbReference type="Pfam" id="PF13927">
    <property type="entry name" value="Ig_3"/>
    <property type="match status" value="4"/>
</dbReference>
<dbReference type="InterPro" id="IPR001881">
    <property type="entry name" value="EGF-like_Ca-bd_dom"/>
</dbReference>
<dbReference type="GO" id="GO:0005509">
    <property type="term" value="F:calcium ion binding"/>
    <property type="evidence" value="ECO:0007669"/>
    <property type="project" value="InterPro"/>
</dbReference>
<feature type="domain" description="Ig-like" evidence="11">
    <location>
        <begin position="354"/>
        <end position="439"/>
    </location>
</feature>
<dbReference type="PROSITE" id="PS50835">
    <property type="entry name" value="IG_LIKE"/>
    <property type="match status" value="5"/>
</dbReference>
<dbReference type="GO" id="GO:0016318">
    <property type="term" value="P:ommatidial rotation"/>
    <property type="evidence" value="ECO:0007669"/>
    <property type="project" value="UniProtKB-ARBA"/>
</dbReference>
<dbReference type="SUPFAM" id="SSF57196">
    <property type="entry name" value="EGF/Laminin"/>
    <property type="match status" value="3"/>
</dbReference>
<evidence type="ECO:0000259" key="11">
    <source>
        <dbReference type="PROSITE" id="PS50835"/>
    </source>
</evidence>
<protein>
    <submittedName>
        <fullName evidence="12">Basement membrane-specific heparan sulfate proteoglycan core protein</fullName>
    </submittedName>
</protein>
<dbReference type="OrthoDB" id="6408173at2759"/>
<feature type="domain" description="Laminin G" evidence="9">
    <location>
        <begin position="442"/>
        <end position="617"/>
    </location>
</feature>
<evidence type="ECO:0000256" key="3">
    <source>
        <dbReference type="ARBA" id="ARBA00022737"/>
    </source>
</evidence>
<dbReference type="PANTHER" id="PTHR15036">
    <property type="entry name" value="PIKACHURIN-LIKE PROTEIN"/>
    <property type="match status" value="1"/>
</dbReference>
<dbReference type="InterPro" id="IPR000742">
    <property type="entry name" value="EGF"/>
</dbReference>
<keyword evidence="13" id="KW-1185">Reference proteome</keyword>
<dbReference type="GO" id="GO:0050769">
    <property type="term" value="P:positive regulation of neurogenesis"/>
    <property type="evidence" value="ECO:0007669"/>
    <property type="project" value="UniProtKB-ARBA"/>
</dbReference>
<feature type="disulfide bond" evidence="7">
    <location>
        <begin position="622"/>
        <end position="639"/>
    </location>
</feature>
<evidence type="ECO:0000313" key="12">
    <source>
        <dbReference type="EMBL" id="KFM78257.1"/>
    </source>
</evidence>
<name>A0A087ULL8_STEMI</name>
<dbReference type="InterPro" id="IPR036179">
    <property type="entry name" value="Ig-like_dom_sf"/>
</dbReference>
<dbReference type="CDD" id="cd00110">
    <property type="entry name" value="LamG"/>
    <property type="match status" value="3"/>
</dbReference>
<evidence type="ECO:0000256" key="6">
    <source>
        <dbReference type="ARBA" id="ARBA00023319"/>
    </source>
</evidence>
<dbReference type="OMA" id="NSICIPK"/>
<feature type="domain" description="EGF-like" evidence="10">
    <location>
        <begin position="871"/>
        <end position="910"/>
    </location>
</feature>
<dbReference type="PROSITE" id="PS00022">
    <property type="entry name" value="EGF_1"/>
    <property type="match status" value="4"/>
</dbReference>
<feature type="non-terminal residue" evidence="12">
    <location>
        <position position="1156"/>
    </location>
</feature>
<keyword evidence="2" id="KW-0732">Signal</keyword>
<accession>A0A087ULL8</accession>
<dbReference type="SUPFAM" id="SSF49899">
    <property type="entry name" value="Concanavalin A-like lectins/glucanases"/>
    <property type="match status" value="3"/>
</dbReference>
<dbReference type="InterPro" id="IPR003599">
    <property type="entry name" value="Ig_sub"/>
</dbReference>
<dbReference type="Gene3D" id="2.60.120.200">
    <property type="match status" value="3"/>
</dbReference>
<dbReference type="InterPro" id="IPR003598">
    <property type="entry name" value="Ig_sub2"/>
</dbReference>
<dbReference type="SMART" id="SM00179">
    <property type="entry name" value="EGF_CA"/>
    <property type="match status" value="4"/>
</dbReference>
<dbReference type="Gene3D" id="2.10.25.10">
    <property type="entry name" value="Laminin"/>
    <property type="match status" value="3"/>
</dbReference>